<dbReference type="Pfam" id="PF07475">
    <property type="entry name" value="Hpr_kinase_C"/>
    <property type="match status" value="1"/>
</dbReference>
<evidence type="ECO:0000313" key="2">
    <source>
        <dbReference type="EMBL" id="MFC5586679.1"/>
    </source>
</evidence>
<dbReference type="InterPro" id="IPR027417">
    <property type="entry name" value="P-loop_NTPase"/>
</dbReference>
<reference evidence="3" key="1">
    <citation type="journal article" date="2019" name="Int. J. Syst. Evol. Microbiol.">
        <title>The Global Catalogue of Microorganisms (GCM) 10K type strain sequencing project: providing services to taxonomists for standard genome sequencing and annotation.</title>
        <authorList>
            <consortium name="The Broad Institute Genomics Platform"/>
            <consortium name="The Broad Institute Genome Sequencing Center for Infectious Disease"/>
            <person name="Wu L."/>
            <person name="Ma J."/>
        </authorList>
    </citation>
    <scope>NUCLEOTIDE SEQUENCE [LARGE SCALE GENOMIC DNA]</scope>
    <source>
        <strain evidence="3">JCM 3366</strain>
    </source>
</reference>
<feature type="domain" description="HPr kinase/phosphorylase C-terminal" evidence="1">
    <location>
        <begin position="4"/>
        <end position="82"/>
    </location>
</feature>
<keyword evidence="3" id="KW-1185">Reference proteome</keyword>
<comment type="caution">
    <text evidence="2">The sequence shown here is derived from an EMBL/GenBank/DDBJ whole genome shotgun (WGS) entry which is preliminary data.</text>
</comment>
<organism evidence="2 3">
    <name type="scientific">Nitratireductor kimnyeongensis</name>
    <dbReference type="NCBI Taxonomy" id="430679"/>
    <lineage>
        <taxon>Bacteria</taxon>
        <taxon>Pseudomonadati</taxon>
        <taxon>Pseudomonadota</taxon>
        <taxon>Alphaproteobacteria</taxon>
        <taxon>Hyphomicrobiales</taxon>
        <taxon>Phyllobacteriaceae</taxon>
        <taxon>Nitratireductor</taxon>
    </lineage>
</organism>
<keyword evidence="2" id="KW-0418">Kinase</keyword>
<accession>A0ABW0TDL4</accession>
<dbReference type="RefSeq" id="WP_223022233.1">
    <property type="nucleotide sequence ID" value="NZ_CP078143.1"/>
</dbReference>
<evidence type="ECO:0000259" key="1">
    <source>
        <dbReference type="Pfam" id="PF07475"/>
    </source>
</evidence>
<dbReference type="InterPro" id="IPR011104">
    <property type="entry name" value="Hpr_kin/Pase_C"/>
</dbReference>
<sequence>MPNCHATAIVVAGTGILVEGHSGSGKTMLALEVLAFFQVAGIFAAFISDDQVDLSARNGRLIASAPHSIAGLAEARGLGPAKLDYVPAAVIDLAILLIDEQKAPRVAEETKIVHEGIAIPCVVLPQRQARRAVHAVAAALQLPPFGPGRTAV</sequence>
<dbReference type="GO" id="GO:0016301">
    <property type="term" value="F:kinase activity"/>
    <property type="evidence" value="ECO:0007669"/>
    <property type="project" value="UniProtKB-KW"/>
</dbReference>
<proteinExistence type="predicted"/>
<dbReference type="Proteomes" id="UP001596107">
    <property type="component" value="Unassembled WGS sequence"/>
</dbReference>
<keyword evidence="2" id="KW-0808">Transferase</keyword>
<protein>
    <submittedName>
        <fullName evidence="2">HPr kinase/phosphorylase</fullName>
    </submittedName>
</protein>
<evidence type="ECO:0000313" key="3">
    <source>
        <dbReference type="Proteomes" id="UP001596107"/>
    </source>
</evidence>
<dbReference type="EMBL" id="JBHSNB010000004">
    <property type="protein sequence ID" value="MFC5586679.1"/>
    <property type="molecule type" value="Genomic_DNA"/>
</dbReference>
<dbReference type="SUPFAM" id="SSF53795">
    <property type="entry name" value="PEP carboxykinase-like"/>
    <property type="match status" value="1"/>
</dbReference>
<dbReference type="Gene3D" id="3.40.50.300">
    <property type="entry name" value="P-loop containing nucleotide triphosphate hydrolases"/>
    <property type="match status" value="1"/>
</dbReference>
<gene>
    <name evidence="2" type="ORF">ACFPOD_16315</name>
</gene>
<name>A0ABW0TDL4_9HYPH</name>